<evidence type="ECO:0000259" key="3">
    <source>
        <dbReference type="Pfam" id="PF00144"/>
    </source>
</evidence>
<dbReference type="PANTHER" id="PTHR43283:SF11">
    <property type="entry name" value="BETA-LACTAMASE-RELATED DOMAIN-CONTAINING PROTEIN"/>
    <property type="match status" value="1"/>
</dbReference>
<evidence type="ECO:0000313" key="4">
    <source>
        <dbReference type="EMBL" id="SOB86929.1"/>
    </source>
</evidence>
<dbReference type="InterPro" id="IPR012338">
    <property type="entry name" value="Beta-lactam/transpept-like"/>
</dbReference>
<evidence type="ECO:0000256" key="2">
    <source>
        <dbReference type="SAM" id="SignalP"/>
    </source>
</evidence>
<keyword evidence="1" id="KW-0378">Hydrolase</keyword>
<keyword evidence="2" id="KW-0732">Signal</keyword>
<feature type="chain" id="PRO_5013193813" evidence="2">
    <location>
        <begin position="29"/>
        <end position="403"/>
    </location>
</feature>
<dbReference type="PANTHER" id="PTHR43283">
    <property type="entry name" value="BETA-LACTAMASE-RELATED"/>
    <property type="match status" value="1"/>
</dbReference>
<dbReference type="AlphaFoldDB" id="A0A285QZV7"/>
<dbReference type="GO" id="GO:0016787">
    <property type="term" value="F:hydrolase activity"/>
    <property type="evidence" value="ECO:0007669"/>
    <property type="project" value="UniProtKB-KW"/>
</dbReference>
<dbReference type="RefSeq" id="WP_245858373.1">
    <property type="nucleotide sequence ID" value="NZ_OBMI01000002.1"/>
</dbReference>
<dbReference type="InterPro" id="IPR001466">
    <property type="entry name" value="Beta-lactam-related"/>
</dbReference>
<feature type="domain" description="Beta-lactamase-related" evidence="3">
    <location>
        <begin position="51"/>
        <end position="385"/>
    </location>
</feature>
<organism evidence="4 5">
    <name type="scientific">Sphingomonas guangdongensis</name>
    <dbReference type="NCBI Taxonomy" id="1141890"/>
    <lineage>
        <taxon>Bacteria</taxon>
        <taxon>Pseudomonadati</taxon>
        <taxon>Pseudomonadota</taxon>
        <taxon>Alphaproteobacteria</taxon>
        <taxon>Sphingomonadales</taxon>
        <taxon>Sphingomonadaceae</taxon>
        <taxon>Sphingomonas</taxon>
    </lineage>
</organism>
<evidence type="ECO:0000313" key="5">
    <source>
        <dbReference type="Proteomes" id="UP000219494"/>
    </source>
</evidence>
<dbReference type="Gene3D" id="3.40.710.10">
    <property type="entry name" value="DD-peptidase/beta-lactamase superfamily"/>
    <property type="match status" value="1"/>
</dbReference>
<accession>A0A285QZV7</accession>
<sequence length="403" mass="43140">MITMRASSRRIRASVATAALLAILASCASRPAVIPAATVAAPTFAPAFARVEAWVAQGAFPGAVLAVGRGGRLVAIRAVGRIEQADDAAPMRSDTIFDLASLTKVVATTTAAMILVDAGTLDLDAPVVRYLPAFGRGAKHDRILVRHLLAHSSGLFREVQLWRDTTDPAAMRRIIDIMDVAWPPGTHFQYRDENMILLADIVAAVSGERLDRFAARRIFTPLGMTDTRFNPPSDLRDRIAPTERDTSWRHRLLRGEVHDENAFALGGVAGHAGLFATAQDLSRFAQMILDSGRIKGRQMVRAETIAAFATPQPLPPGTSRALGWDTPGATKGFAGPLASPGAIMHTGFTGTSLYIDRARGAYVILLTNRVNPTRDNALIGAARRDIHTAVLAALDQPGLAAPR</sequence>
<dbReference type="PROSITE" id="PS51257">
    <property type="entry name" value="PROKAR_LIPOPROTEIN"/>
    <property type="match status" value="1"/>
</dbReference>
<keyword evidence="5" id="KW-1185">Reference proteome</keyword>
<dbReference type="EMBL" id="OBMI01000002">
    <property type="protein sequence ID" value="SOB86929.1"/>
    <property type="molecule type" value="Genomic_DNA"/>
</dbReference>
<gene>
    <name evidence="4" type="ORF">SAMN06297144_2045</name>
</gene>
<dbReference type="Pfam" id="PF00144">
    <property type="entry name" value="Beta-lactamase"/>
    <property type="match status" value="1"/>
</dbReference>
<reference evidence="4 5" key="1">
    <citation type="submission" date="2017-07" db="EMBL/GenBank/DDBJ databases">
        <authorList>
            <person name="Sun Z.S."/>
            <person name="Albrecht U."/>
            <person name="Echele G."/>
            <person name="Lee C.C."/>
        </authorList>
    </citation>
    <scope>NUCLEOTIDE SEQUENCE [LARGE SCALE GENOMIC DNA]</scope>
    <source>
        <strain evidence="4 5">CGMCC 1.12672</strain>
    </source>
</reference>
<protein>
    <submittedName>
        <fullName evidence="4">CubicO group peptidase, beta-lactamase class C family</fullName>
    </submittedName>
</protein>
<feature type="signal peptide" evidence="2">
    <location>
        <begin position="1"/>
        <end position="28"/>
    </location>
</feature>
<dbReference type="InterPro" id="IPR050789">
    <property type="entry name" value="Diverse_Enzym_Activities"/>
</dbReference>
<dbReference type="Proteomes" id="UP000219494">
    <property type="component" value="Unassembled WGS sequence"/>
</dbReference>
<dbReference type="SUPFAM" id="SSF56601">
    <property type="entry name" value="beta-lactamase/transpeptidase-like"/>
    <property type="match status" value="1"/>
</dbReference>
<proteinExistence type="predicted"/>
<evidence type="ECO:0000256" key="1">
    <source>
        <dbReference type="ARBA" id="ARBA00022801"/>
    </source>
</evidence>
<name>A0A285QZV7_9SPHN</name>